<dbReference type="SUPFAM" id="SSF52507">
    <property type="entry name" value="Homo-oligomeric flavin-containing Cys decarboxylases, HFCD"/>
    <property type="match status" value="1"/>
</dbReference>
<feature type="binding site" evidence="3">
    <location>
        <position position="290"/>
    </location>
    <ligand>
        <name>CTP</name>
        <dbReference type="ChEBI" id="CHEBI:37563"/>
    </ligand>
</feature>
<sequence length="402" mass="43554">MLLKGKHILLGITGSIAAYKAALLVRLLVKEGAEVRVVMTEMAKAFVSPLTFATLSKHPIAVDFYNPENGDWHSHVSMGCWADIYVIAPASANTISKMAHGIADNLLLTTYLSAKCRVAVAPAMDLDMFRHQATQESLAILRERGVAIIEPSSGELASGLEGKGRMEEPENILLHIHGILSRGGTLAGKRVVITAGPTHEQIDPVRYITNHSTGKMAYELATEAAARGAEVTLVSGPVSLKMKHPYVKVRDVVSASQMFSAVKEETESADIIVLCAAVSDFAPEIMAGQKIKRKGPFSLNLLPTQDIAEWVGAHRPAGCKLVGFALETENELENARSKMERKGLDMIVLNSMRERGAGFGYDTNKITIVSRGGEVSDFPLKSKREVSTDIFDAIEKLECSKD</sequence>
<comment type="catalytic activity">
    <reaction evidence="3 4">
        <text>(R)-4'-phosphopantothenate + L-cysteine + CTP = N-[(R)-4-phosphopantothenoyl]-L-cysteine + CMP + diphosphate + H(+)</text>
        <dbReference type="Rhea" id="RHEA:19397"/>
        <dbReference type="ChEBI" id="CHEBI:10986"/>
        <dbReference type="ChEBI" id="CHEBI:15378"/>
        <dbReference type="ChEBI" id="CHEBI:33019"/>
        <dbReference type="ChEBI" id="CHEBI:35235"/>
        <dbReference type="ChEBI" id="CHEBI:37563"/>
        <dbReference type="ChEBI" id="CHEBI:59458"/>
        <dbReference type="ChEBI" id="CHEBI:60377"/>
        <dbReference type="EC" id="6.3.2.5"/>
    </reaction>
</comment>
<reference evidence="7" key="1">
    <citation type="submission" date="2020-10" db="EMBL/GenBank/DDBJ databases">
        <authorList>
            <person name="Gilroy R."/>
        </authorList>
    </citation>
    <scope>NUCLEOTIDE SEQUENCE</scope>
    <source>
        <strain evidence="7">15467</strain>
    </source>
</reference>
<dbReference type="InterPro" id="IPR003382">
    <property type="entry name" value="Flavoprotein"/>
</dbReference>
<comment type="similarity">
    <text evidence="3 4">In the N-terminal section; belongs to the HFCD (homo-oligomeric flavin containing Cys decarboxylase) superfamily.</text>
</comment>
<feature type="domain" description="Flavoprotein" evidence="5">
    <location>
        <begin position="6"/>
        <end position="173"/>
    </location>
</feature>
<comment type="cofactor">
    <cofactor evidence="3">
        <name>FMN</name>
        <dbReference type="ChEBI" id="CHEBI:58210"/>
    </cofactor>
    <text evidence="3">Binds 1 FMN per subunit.</text>
</comment>
<dbReference type="Proteomes" id="UP000823635">
    <property type="component" value="Unassembled WGS sequence"/>
</dbReference>
<comment type="pathway">
    <text evidence="3 4">Cofactor biosynthesis; coenzyme A biosynthesis; CoA from (R)-pantothenate: step 2/5.</text>
</comment>
<dbReference type="Pfam" id="PF04127">
    <property type="entry name" value="DFP"/>
    <property type="match status" value="1"/>
</dbReference>
<dbReference type="InterPro" id="IPR005252">
    <property type="entry name" value="CoaBC"/>
</dbReference>
<organism evidence="7 8">
    <name type="scientific">Candidatus Egerieousia excrementavium</name>
    <dbReference type="NCBI Taxonomy" id="2840778"/>
    <lineage>
        <taxon>Bacteria</taxon>
        <taxon>Pseudomonadati</taxon>
        <taxon>Bacteroidota</taxon>
        <taxon>Bacteroidia</taxon>
        <taxon>Bacteroidales</taxon>
        <taxon>Candidatus Egerieousia</taxon>
    </lineage>
</organism>
<comment type="function">
    <text evidence="4">Catalyzes two steps in the biosynthesis of coenzyme A. In the first step cysteine is conjugated to 4'-phosphopantothenate to form 4-phosphopantothenoylcysteine, in the latter compound is decarboxylated to form 4'-phosphopantotheine.</text>
</comment>
<comment type="cofactor">
    <cofactor evidence="3">
        <name>Mg(2+)</name>
        <dbReference type="ChEBI" id="CHEBI:18420"/>
    </cofactor>
</comment>
<keyword evidence="1 3" id="KW-0210">Decarboxylase</keyword>
<evidence type="ECO:0000256" key="4">
    <source>
        <dbReference type="RuleBase" id="RU364078"/>
    </source>
</evidence>
<dbReference type="EC" id="4.1.1.36" evidence="3"/>
<keyword evidence="3 4" id="KW-0288">FMN</keyword>
<proteinExistence type="inferred from homology"/>
<dbReference type="AlphaFoldDB" id="A0A9D9DP10"/>
<dbReference type="PANTHER" id="PTHR14359">
    <property type="entry name" value="HOMO-OLIGOMERIC FLAVIN CONTAINING CYS DECARBOXYLASE FAMILY"/>
    <property type="match status" value="1"/>
</dbReference>
<evidence type="ECO:0000259" key="5">
    <source>
        <dbReference type="Pfam" id="PF02441"/>
    </source>
</evidence>
<accession>A0A9D9DP10</accession>
<dbReference type="GO" id="GO:0015941">
    <property type="term" value="P:pantothenate catabolic process"/>
    <property type="evidence" value="ECO:0007669"/>
    <property type="project" value="InterPro"/>
</dbReference>
<keyword evidence="3 4" id="KW-0285">Flavoprotein</keyword>
<protein>
    <recommendedName>
        <fullName evidence="3">Coenzyme A biosynthesis bifunctional protein CoaBC</fullName>
    </recommendedName>
    <alternativeName>
        <fullName evidence="3">DNA/pantothenate metabolism flavoprotein</fullName>
    </alternativeName>
    <alternativeName>
        <fullName evidence="3">Phosphopantothenoylcysteine synthetase/decarboxylase</fullName>
        <shortName evidence="3">PPCS-PPCDC</shortName>
    </alternativeName>
    <domain>
        <recommendedName>
            <fullName evidence="3">Phosphopantothenoylcysteine decarboxylase</fullName>
            <shortName evidence="3">PPC decarboxylase</shortName>
            <shortName evidence="3">PPC-DC</shortName>
            <ecNumber evidence="3">4.1.1.36</ecNumber>
        </recommendedName>
        <alternativeName>
            <fullName evidence="3">CoaC</fullName>
        </alternativeName>
    </domain>
    <domain>
        <recommendedName>
            <fullName evidence="3">Phosphopantothenate--cysteine ligase</fullName>
            <ecNumber evidence="3">6.3.2.5</ecNumber>
        </recommendedName>
        <alternativeName>
            <fullName evidence="3">CoaB</fullName>
        </alternativeName>
        <alternativeName>
            <fullName evidence="3">Phosphopantothenoylcysteine synthetase</fullName>
            <shortName evidence="3">PPC synthetase</shortName>
            <shortName evidence="3">PPC-S</shortName>
        </alternativeName>
    </domain>
</protein>
<evidence type="ECO:0000256" key="2">
    <source>
        <dbReference type="ARBA" id="ARBA00023239"/>
    </source>
</evidence>
<dbReference type="SUPFAM" id="SSF102645">
    <property type="entry name" value="CoaB-like"/>
    <property type="match status" value="1"/>
</dbReference>
<comment type="similarity">
    <text evidence="3 4">In the C-terminal section; belongs to the PPC synthetase family.</text>
</comment>
<comment type="caution">
    <text evidence="3">Lacks conserved residue(s) required for the propagation of feature annotation.</text>
</comment>
<dbReference type="GO" id="GO:0071513">
    <property type="term" value="C:phosphopantothenoylcysteine decarboxylase complex"/>
    <property type="evidence" value="ECO:0007669"/>
    <property type="project" value="TreeGrafter"/>
</dbReference>
<feature type="domain" description="DNA/pantothenate metabolism flavoprotein C-terminal" evidence="6">
    <location>
        <begin position="186"/>
        <end position="396"/>
    </location>
</feature>
<dbReference type="GO" id="GO:0015937">
    <property type="term" value="P:coenzyme A biosynthetic process"/>
    <property type="evidence" value="ECO:0007669"/>
    <property type="project" value="UniProtKB-UniRule"/>
</dbReference>
<evidence type="ECO:0000259" key="6">
    <source>
        <dbReference type="Pfam" id="PF04127"/>
    </source>
</evidence>
<feature type="binding site" evidence="3">
    <location>
        <position position="338"/>
    </location>
    <ligand>
        <name>CTP</name>
        <dbReference type="ChEBI" id="CHEBI:37563"/>
    </ligand>
</feature>
<keyword evidence="2 3" id="KW-0456">Lyase</keyword>
<dbReference type="InterPro" id="IPR036551">
    <property type="entry name" value="Flavin_trans-like"/>
</dbReference>
<dbReference type="PANTHER" id="PTHR14359:SF6">
    <property type="entry name" value="PHOSPHOPANTOTHENOYLCYSTEINE DECARBOXYLASE"/>
    <property type="match status" value="1"/>
</dbReference>
<dbReference type="EC" id="6.3.2.5" evidence="3"/>
<dbReference type="GO" id="GO:0010181">
    <property type="term" value="F:FMN binding"/>
    <property type="evidence" value="ECO:0007669"/>
    <property type="project" value="UniProtKB-UniRule"/>
</dbReference>
<dbReference type="Gene3D" id="3.40.50.1950">
    <property type="entry name" value="Flavin prenyltransferase-like"/>
    <property type="match status" value="1"/>
</dbReference>
<comment type="catalytic activity">
    <reaction evidence="3 4">
        <text>N-[(R)-4-phosphopantothenoyl]-L-cysteine + H(+) = (R)-4'-phosphopantetheine + CO2</text>
        <dbReference type="Rhea" id="RHEA:16793"/>
        <dbReference type="ChEBI" id="CHEBI:15378"/>
        <dbReference type="ChEBI" id="CHEBI:16526"/>
        <dbReference type="ChEBI" id="CHEBI:59458"/>
        <dbReference type="ChEBI" id="CHEBI:61723"/>
        <dbReference type="EC" id="4.1.1.36"/>
    </reaction>
</comment>
<keyword evidence="3" id="KW-0511">Multifunctional enzyme</keyword>
<dbReference type="GO" id="GO:0004633">
    <property type="term" value="F:phosphopantothenoylcysteine decarboxylase activity"/>
    <property type="evidence" value="ECO:0007669"/>
    <property type="project" value="UniProtKB-UniRule"/>
</dbReference>
<feature type="binding site" evidence="3">
    <location>
        <position position="342"/>
    </location>
    <ligand>
        <name>CTP</name>
        <dbReference type="ChEBI" id="CHEBI:37563"/>
    </ligand>
</feature>
<dbReference type="InterPro" id="IPR007085">
    <property type="entry name" value="DNA/pantothenate-metab_flavo_C"/>
</dbReference>
<dbReference type="GO" id="GO:0004632">
    <property type="term" value="F:phosphopantothenate--cysteine ligase activity"/>
    <property type="evidence" value="ECO:0007669"/>
    <property type="project" value="UniProtKB-UniRule"/>
</dbReference>
<comment type="pathway">
    <text evidence="3 4">Cofactor biosynthesis; coenzyme A biosynthesis; CoA from (R)-pantothenate: step 3/5.</text>
</comment>
<evidence type="ECO:0000313" key="8">
    <source>
        <dbReference type="Proteomes" id="UP000823635"/>
    </source>
</evidence>
<gene>
    <name evidence="3 7" type="primary">coaBC</name>
    <name evidence="7" type="ORF">IAC68_06600</name>
</gene>
<dbReference type="InterPro" id="IPR035929">
    <property type="entry name" value="CoaB-like_sf"/>
</dbReference>
<keyword evidence="3" id="KW-0479">Metal-binding</keyword>
<dbReference type="Gene3D" id="3.40.50.10300">
    <property type="entry name" value="CoaB-like"/>
    <property type="match status" value="1"/>
</dbReference>
<dbReference type="HAMAP" id="MF_02225">
    <property type="entry name" value="CoaBC"/>
    <property type="match status" value="1"/>
</dbReference>
<feature type="binding site" evidence="3">
    <location>
        <position position="280"/>
    </location>
    <ligand>
        <name>CTP</name>
        <dbReference type="ChEBI" id="CHEBI:37563"/>
    </ligand>
</feature>
<name>A0A9D9DP10_9BACT</name>
<dbReference type="EMBL" id="JADINB010000142">
    <property type="protein sequence ID" value="MBO8429580.1"/>
    <property type="molecule type" value="Genomic_DNA"/>
</dbReference>
<dbReference type="GO" id="GO:0046872">
    <property type="term" value="F:metal ion binding"/>
    <property type="evidence" value="ECO:0007669"/>
    <property type="project" value="UniProtKB-KW"/>
</dbReference>
<feature type="region of interest" description="Phosphopantothenoylcysteine decarboxylase" evidence="3">
    <location>
        <begin position="1"/>
        <end position="190"/>
    </location>
</feature>
<comment type="function">
    <text evidence="3">Catalyzes two sequential steps in the biosynthesis of coenzyme A. In the first step cysteine is conjugated to 4'-phosphopantothenate to form 4-phosphopantothenoylcysteine. In the second step the latter compound is decarboxylated to form 4'-phosphopantotheine.</text>
</comment>
<feature type="binding site" evidence="3">
    <location>
        <position position="324"/>
    </location>
    <ligand>
        <name>CTP</name>
        <dbReference type="ChEBI" id="CHEBI:37563"/>
    </ligand>
</feature>
<keyword evidence="3" id="KW-0460">Magnesium</keyword>
<dbReference type="Pfam" id="PF02441">
    <property type="entry name" value="Flavoprotein"/>
    <property type="match status" value="1"/>
</dbReference>
<evidence type="ECO:0000256" key="3">
    <source>
        <dbReference type="HAMAP-Rule" id="MF_02225"/>
    </source>
</evidence>
<feature type="region of interest" description="Phosphopantothenate--cysteine ligase" evidence="3">
    <location>
        <begin position="191"/>
        <end position="402"/>
    </location>
</feature>
<reference evidence="7" key="2">
    <citation type="journal article" date="2021" name="PeerJ">
        <title>Extensive microbial diversity within the chicken gut microbiome revealed by metagenomics and culture.</title>
        <authorList>
            <person name="Gilroy R."/>
            <person name="Ravi A."/>
            <person name="Getino M."/>
            <person name="Pursley I."/>
            <person name="Horton D.L."/>
            <person name="Alikhan N.F."/>
            <person name="Baker D."/>
            <person name="Gharbi K."/>
            <person name="Hall N."/>
            <person name="Watson M."/>
            <person name="Adriaenssens E.M."/>
            <person name="Foster-Nyarko E."/>
            <person name="Jarju S."/>
            <person name="Secka A."/>
            <person name="Antonio M."/>
            <person name="Oren A."/>
            <person name="Chaudhuri R.R."/>
            <person name="La Ragione R."/>
            <person name="Hildebrand F."/>
            <person name="Pallen M.J."/>
        </authorList>
    </citation>
    <scope>NUCLEOTIDE SEQUENCE</scope>
    <source>
        <strain evidence="7">15467</strain>
    </source>
</reference>
<keyword evidence="3 4" id="KW-0436">Ligase</keyword>
<comment type="caution">
    <text evidence="7">The sequence shown here is derived from an EMBL/GenBank/DDBJ whole genome shotgun (WGS) entry which is preliminary data.</text>
</comment>
<dbReference type="NCBIfam" id="TIGR00521">
    <property type="entry name" value="coaBC_dfp"/>
    <property type="match status" value="1"/>
</dbReference>
<evidence type="ECO:0000256" key="1">
    <source>
        <dbReference type="ARBA" id="ARBA00022793"/>
    </source>
</evidence>
<evidence type="ECO:0000313" key="7">
    <source>
        <dbReference type="EMBL" id="MBO8429580.1"/>
    </source>
</evidence>